<dbReference type="SUPFAM" id="SSF56672">
    <property type="entry name" value="DNA/RNA polymerases"/>
    <property type="match status" value="1"/>
</dbReference>
<protein>
    <recommendedName>
        <fullName evidence="3">Retrovirus-related Pol polyprotein from transposon 17.6</fullName>
    </recommendedName>
</protein>
<comment type="caution">
    <text evidence="1">The sequence shown here is derived from an EMBL/GenBank/DDBJ whole genome shotgun (WGS) entry which is preliminary data.</text>
</comment>
<dbReference type="EMBL" id="QJKJ01008444">
    <property type="protein sequence ID" value="RDX79748.1"/>
    <property type="molecule type" value="Genomic_DNA"/>
</dbReference>
<reference evidence="1" key="1">
    <citation type="submission" date="2018-05" db="EMBL/GenBank/DDBJ databases">
        <title>Draft genome of Mucuna pruriens seed.</title>
        <authorList>
            <person name="Nnadi N.E."/>
            <person name="Vos R."/>
            <person name="Hasami M.H."/>
            <person name="Devisetty U.K."/>
            <person name="Aguiy J.C."/>
        </authorList>
    </citation>
    <scope>NUCLEOTIDE SEQUENCE [LARGE SCALE GENOMIC DNA]</scope>
    <source>
        <strain evidence="1">JCA_2017</strain>
    </source>
</reference>
<feature type="non-terminal residue" evidence="1">
    <location>
        <position position="1"/>
    </location>
</feature>
<name>A0A371FN31_MUCPR</name>
<dbReference type="InterPro" id="IPR043128">
    <property type="entry name" value="Rev_trsase/Diguanyl_cyclase"/>
</dbReference>
<organism evidence="1 2">
    <name type="scientific">Mucuna pruriens</name>
    <name type="common">Velvet bean</name>
    <name type="synonym">Dolichos pruriens</name>
    <dbReference type="NCBI Taxonomy" id="157652"/>
    <lineage>
        <taxon>Eukaryota</taxon>
        <taxon>Viridiplantae</taxon>
        <taxon>Streptophyta</taxon>
        <taxon>Embryophyta</taxon>
        <taxon>Tracheophyta</taxon>
        <taxon>Spermatophyta</taxon>
        <taxon>Magnoliopsida</taxon>
        <taxon>eudicotyledons</taxon>
        <taxon>Gunneridae</taxon>
        <taxon>Pentapetalae</taxon>
        <taxon>rosids</taxon>
        <taxon>fabids</taxon>
        <taxon>Fabales</taxon>
        <taxon>Fabaceae</taxon>
        <taxon>Papilionoideae</taxon>
        <taxon>50 kb inversion clade</taxon>
        <taxon>NPAAA clade</taxon>
        <taxon>indigoferoid/millettioid clade</taxon>
        <taxon>Phaseoleae</taxon>
        <taxon>Mucuna</taxon>
    </lineage>
</organism>
<accession>A0A371FN31</accession>
<dbReference type="InterPro" id="IPR043502">
    <property type="entry name" value="DNA/RNA_pol_sf"/>
</dbReference>
<sequence length="112" mass="12873">MHPHDEEKIAFIIDADALCYKPQYQRLMDKIFKEVMGVDVEVYVDDMVVKSKEAFERCKALERALIYMRSPQSVREVQQLMGKVTALSRFISRAAKIAMPIFGTLKKGGNFI</sequence>
<keyword evidence="2" id="KW-1185">Reference proteome</keyword>
<dbReference type="Gene3D" id="3.30.70.270">
    <property type="match status" value="1"/>
</dbReference>
<evidence type="ECO:0000313" key="2">
    <source>
        <dbReference type="Proteomes" id="UP000257109"/>
    </source>
</evidence>
<proteinExistence type="predicted"/>
<evidence type="ECO:0008006" key="3">
    <source>
        <dbReference type="Google" id="ProtNLM"/>
    </source>
</evidence>
<dbReference type="Proteomes" id="UP000257109">
    <property type="component" value="Unassembled WGS sequence"/>
</dbReference>
<gene>
    <name evidence="1" type="ORF">CR513_39789</name>
</gene>
<evidence type="ECO:0000313" key="1">
    <source>
        <dbReference type="EMBL" id="RDX79748.1"/>
    </source>
</evidence>
<dbReference type="AlphaFoldDB" id="A0A371FN31"/>